<dbReference type="AlphaFoldDB" id="A0A0R2I102"/>
<organism evidence="2 3">
    <name type="scientific">Limosilactobacillus secaliphilus</name>
    <dbReference type="NCBI Taxonomy" id="396268"/>
    <lineage>
        <taxon>Bacteria</taxon>
        <taxon>Bacillati</taxon>
        <taxon>Bacillota</taxon>
        <taxon>Bacilli</taxon>
        <taxon>Lactobacillales</taxon>
        <taxon>Lactobacillaceae</taxon>
        <taxon>Limosilactobacillus</taxon>
    </lineage>
</organism>
<name>A0A0R2I102_9LACO</name>
<feature type="transmembrane region" description="Helical" evidence="1">
    <location>
        <begin position="39"/>
        <end position="59"/>
    </location>
</feature>
<accession>A0A0R2I102</accession>
<evidence type="ECO:0000313" key="2">
    <source>
        <dbReference type="EMBL" id="KRN58841.1"/>
    </source>
</evidence>
<dbReference type="PATRIC" id="fig|396268.3.peg.475"/>
<proteinExistence type="predicted"/>
<evidence type="ECO:0000256" key="1">
    <source>
        <dbReference type="SAM" id="Phobius"/>
    </source>
</evidence>
<dbReference type="Proteomes" id="UP000050934">
    <property type="component" value="Unassembled WGS sequence"/>
</dbReference>
<evidence type="ECO:0000313" key="3">
    <source>
        <dbReference type="Proteomes" id="UP000050934"/>
    </source>
</evidence>
<gene>
    <name evidence="2" type="ORF">IV45_GL000468</name>
</gene>
<comment type="caution">
    <text evidence="2">The sequence shown here is derived from an EMBL/GenBank/DDBJ whole genome shotgun (WGS) entry which is preliminary data.</text>
</comment>
<dbReference type="EMBL" id="JQBW01000009">
    <property type="protein sequence ID" value="KRN58841.1"/>
    <property type="molecule type" value="Genomic_DNA"/>
</dbReference>
<dbReference type="STRING" id="396268.IV45_GL000468"/>
<keyword evidence="3" id="KW-1185">Reference proteome</keyword>
<sequence>MSGAGPAQVTLNTVNQNSANSQINQNPANNKIFNRNNSWMWIILGFLLIIFVSAGYKAYQKQQRENIRSCVYDEFSKSYFKVKIDQEDKFVNLVPYGDQARVTLRIVANLDADGESADEIDDSVKAVSKKIEKKEGDGWTVGLQNPDNSKRYFWIYKDGKCKYRMQDHAVSYGDYGYEDD</sequence>
<protein>
    <submittedName>
        <fullName evidence="2">Uncharacterized protein</fullName>
    </submittedName>
</protein>
<keyword evidence="1" id="KW-1133">Transmembrane helix</keyword>
<keyword evidence="1" id="KW-0472">Membrane</keyword>
<keyword evidence="1" id="KW-0812">Transmembrane</keyword>
<reference evidence="2 3" key="1">
    <citation type="journal article" date="2015" name="Genome Announc.">
        <title>Expanding the biotechnology potential of lactobacilli through comparative genomics of 213 strains and associated genera.</title>
        <authorList>
            <person name="Sun Z."/>
            <person name="Harris H.M."/>
            <person name="McCann A."/>
            <person name="Guo C."/>
            <person name="Argimon S."/>
            <person name="Zhang W."/>
            <person name="Yang X."/>
            <person name="Jeffery I.B."/>
            <person name="Cooney J.C."/>
            <person name="Kagawa T.F."/>
            <person name="Liu W."/>
            <person name="Song Y."/>
            <person name="Salvetti E."/>
            <person name="Wrobel A."/>
            <person name="Rasinkangas P."/>
            <person name="Parkhill J."/>
            <person name="Rea M.C."/>
            <person name="O'Sullivan O."/>
            <person name="Ritari J."/>
            <person name="Douillard F.P."/>
            <person name="Paul Ross R."/>
            <person name="Yang R."/>
            <person name="Briner A.E."/>
            <person name="Felis G.E."/>
            <person name="de Vos W.M."/>
            <person name="Barrangou R."/>
            <person name="Klaenhammer T.R."/>
            <person name="Caufield P.W."/>
            <person name="Cui Y."/>
            <person name="Zhang H."/>
            <person name="O'Toole P.W."/>
        </authorList>
    </citation>
    <scope>NUCLEOTIDE SEQUENCE [LARGE SCALE GENOMIC DNA]</scope>
    <source>
        <strain evidence="2 3">DSM 17896</strain>
    </source>
</reference>